<gene>
    <name evidence="1" type="ORF">OSC06_21705</name>
</gene>
<evidence type="ECO:0000313" key="1">
    <source>
        <dbReference type="EMBL" id="MDS0900554.1"/>
    </source>
</evidence>
<dbReference type="AlphaFoldDB" id="A0AAE4JTK2"/>
<protein>
    <submittedName>
        <fullName evidence="1">Uncharacterized protein</fullName>
    </submittedName>
</protein>
<evidence type="ECO:0000313" key="2">
    <source>
        <dbReference type="Proteomes" id="UP001182247"/>
    </source>
</evidence>
<name>A0AAE4JTK2_MORMO</name>
<accession>A0AAE4JTK2</accession>
<organism evidence="1 2">
    <name type="scientific">Morganella morganii</name>
    <name type="common">Proteus morganii</name>
    <dbReference type="NCBI Taxonomy" id="582"/>
    <lineage>
        <taxon>Bacteria</taxon>
        <taxon>Pseudomonadati</taxon>
        <taxon>Pseudomonadota</taxon>
        <taxon>Gammaproteobacteria</taxon>
        <taxon>Enterobacterales</taxon>
        <taxon>Morganellaceae</taxon>
        <taxon>Morganella</taxon>
    </lineage>
</organism>
<comment type="caution">
    <text evidence="1">The sequence shown here is derived from an EMBL/GenBank/DDBJ whole genome shotgun (WGS) entry which is preliminary data.</text>
</comment>
<dbReference type="RefSeq" id="WP_160292200.1">
    <property type="nucleotide sequence ID" value="NZ_CP026046.1"/>
</dbReference>
<proteinExistence type="predicted"/>
<dbReference type="EMBL" id="JAPKIY010000085">
    <property type="protein sequence ID" value="MDS0900554.1"/>
    <property type="molecule type" value="Genomic_DNA"/>
</dbReference>
<dbReference type="Proteomes" id="UP001182247">
    <property type="component" value="Unassembled WGS sequence"/>
</dbReference>
<reference evidence="1" key="1">
    <citation type="submission" date="2023-02" db="EMBL/GenBank/DDBJ databases">
        <title>Detection, antimicrobial susceptibility and genomic characterization of NDM-producing species of Morganellaceae, Yersiniaceae, and Enterobacteriaceae other than Klebsiella.</title>
        <authorList>
            <person name="Camargo C.H."/>
            <person name="Sacchi C.T."/>
            <person name="Campos K.R."/>
        </authorList>
    </citation>
    <scope>NUCLEOTIDE SEQUENCE</scope>
    <source>
        <strain evidence="1">1189_21</strain>
    </source>
</reference>
<sequence>MVKQKINMRSRLFRELFEKIKIMTSVEATLKSQSCPNEVAINSQDQITLISIKEK</sequence>